<sequence>MTSSLNALEIELLWRRLVTAVDEAATTLVRTSFSSVIRDFHDYACAVFDRNGRMLAQSTHSTPGLLGILPFTIPNFLGHPEFKAARPGDVFVTNDPWLASGHLIDITVARPVFRKDELVGYVLVVVHHLNVGGRLATLESRDVYEEGLKIPILRLVRGGEPETAVFEFVRANVRDPDKVIGDIRAQVAASHAAAVRLVEIMDTGGLASLEPLGDEIVERSEASMRRAIRALPEGEFESGMTLNGVAGYTGEVTLKLKATIRDGSIRLSYTGTSGQIPRAINVTLNMTRSYSVYPLKCLLDPSVPNNEGCLRPIEIDAPAGSVLNATFPAATWGRTVIAHMLPELIMRCLAQAVPDRLIAGSGSTPLWYGNFTGRYKDGRTFYAVVTFNGGLGARGGQDGISCISYPANVASIPVEVIESEAPIVFEHKSFAPNSAGAGRHRGGFGQRIAIRIPTDAALDGPVLAGVRGGRFGVPIFGLEGGAEVPEPIAEVNGKRVVLGTQIELRGDDCLVLTVPGGGGFGDPAERDVGHIVEDVCGGLVDASEAERIYGVRVDVAARRGERVTAG</sequence>
<organism evidence="2 3">
    <name type="scientific">Reyranella soli</name>
    <dbReference type="NCBI Taxonomy" id="1230389"/>
    <lineage>
        <taxon>Bacteria</taxon>
        <taxon>Pseudomonadati</taxon>
        <taxon>Pseudomonadota</taxon>
        <taxon>Alphaproteobacteria</taxon>
        <taxon>Hyphomicrobiales</taxon>
        <taxon>Reyranellaceae</taxon>
        <taxon>Reyranella</taxon>
    </lineage>
</organism>
<evidence type="ECO:0000259" key="1">
    <source>
        <dbReference type="Pfam" id="PF02538"/>
    </source>
</evidence>
<gene>
    <name evidence="2" type="ORF">RSO01_60900</name>
</gene>
<dbReference type="EMBL" id="BKAJ01000114">
    <property type="protein sequence ID" value="GEP58924.1"/>
    <property type="molecule type" value="Genomic_DNA"/>
</dbReference>
<dbReference type="Pfam" id="PF02538">
    <property type="entry name" value="Hydantoinase_B"/>
    <property type="match status" value="1"/>
</dbReference>
<reference evidence="2 3" key="1">
    <citation type="submission" date="2019-07" db="EMBL/GenBank/DDBJ databases">
        <title>Whole genome shotgun sequence of Reyranella soli NBRC 108950.</title>
        <authorList>
            <person name="Hosoyama A."/>
            <person name="Uohara A."/>
            <person name="Ohji S."/>
            <person name="Ichikawa N."/>
        </authorList>
    </citation>
    <scope>NUCLEOTIDE SEQUENCE [LARGE SCALE GENOMIC DNA]</scope>
    <source>
        <strain evidence="2 3">NBRC 108950</strain>
    </source>
</reference>
<keyword evidence="3" id="KW-1185">Reference proteome</keyword>
<dbReference type="PANTHER" id="PTHR11365:SF23">
    <property type="entry name" value="HYPOTHETICAL 5-OXOPROLINASE (EUROFUNG)-RELATED"/>
    <property type="match status" value="1"/>
</dbReference>
<dbReference type="AlphaFoldDB" id="A0A512NIZ9"/>
<evidence type="ECO:0000313" key="3">
    <source>
        <dbReference type="Proteomes" id="UP000321058"/>
    </source>
</evidence>
<dbReference type="PANTHER" id="PTHR11365">
    <property type="entry name" value="5-OXOPROLINASE RELATED"/>
    <property type="match status" value="1"/>
</dbReference>
<dbReference type="InterPro" id="IPR003692">
    <property type="entry name" value="Hydantoinase_B"/>
</dbReference>
<dbReference type="RefSeq" id="WP_170303465.1">
    <property type="nucleotide sequence ID" value="NZ_BKAJ01000114.1"/>
</dbReference>
<dbReference type="GO" id="GO:0006749">
    <property type="term" value="P:glutathione metabolic process"/>
    <property type="evidence" value="ECO:0007669"/>
    <property type="project" value="TreeGrafter"/>
</dbReference>
<proteinExistence type="predicted"/>
<protein>
    <submittedName>
        <fullName evidence="2">N-methylhydantoinase B</fullName>
    </submittedName>
</protein>
<feature type="domain" description="Hydantoinase B/oxoprolinase" evidence="1">
    <location>
        <begin position="8"/>
        <end position="523"/>
    </location>
</feature>
<accession>A0A512NIZ9</accession>
<name>A0A512NIZ9_9HYPH</name>
<dbReference type="GO" id="GO:0005829">
    <property type="term" value="C:cytosol"/>
    <property type="evidence" value="ECO:0007669"/>
    <property type="project" value="TreeGrafter"/>
</dbReference>
<comment type="caution">
    <text evidence="2">The sequence shown here is derived from an EMBL/GenBank/DDBJ whole genome shotgun (WGS) entry which is preliminary data.</text>
</comment>
<dbReference type="GO" id="GO:0017168">
    <property type="term" value="F:5-oxoprolinase (ATP-hydrolyzing) activity"/>
    <property type="evidence" value="ECO:0007669"/>
    <property type="project" value="TreeGrafter"/>
</dbReference>
<dbReference type="Proteomes" id="UP000321058">
    <property type="component" value="Unassembled WGS sequence"/>
</dbReference>
<evidence type="ECO:0000313" key="2">
    <source>
        <dbReference type="EMBL" id="GEP58924.1"/>
    </source>
</evidence>
<dbReference type="InterPro" id="IPR045079">
    <property type="entry name" value="Oxoprolinase-like"/>
</dbReference>